<dbReference type="InterPro" id="IPR011006">
    <property type="entry name" value="CheY-like_superfamily"/>
</dbReference>
<dbReference type="SUPFAM" id="SSF52172">
    <property type="entry name" value="CheY-like"/>
    <property type="match status" value="1"/>
</dbReference>
<dbReference type="RefSeq" id="WP_005369104.1">
    <property type="nucleotide sequence ID" value="NZ_CM001475.1"/>
</dbReference>
<dbReference type="Gene3D" id="3.40.50.2300">
    <property type="match status" value="1"/>
</dbReference>
<dbReference type="InterPro" id="IPR035965">
    <property type="entry name" value="PAS-like_dom_sf"/>
</dbReference>
<dbReference type="Pfam" id="PF00989">
    <property type="entry name" value="PAS"/>
    <property type="match status" value="1"/>
</dbReference>
<dbReference type="SUPFAM" id="SSF55073">
    <property type="entry name" value="Nucleotide cyclase"/>
    <property type="match status" value="1"/>
</dbReference>
<dbReference type="PANTHER" id="PTHR44757">
    <property type="entry name" value="DIGUANYLATE CYCLASE DGCP"/>
    <property type="match status" value="1"/>
</dbReference>
<evidence type="ECO:0000313" key="8">
    <source>
        <dbReference type="Proteomes" id="UP000005090"/>
    </source>
</evidence>
<dbReference type="Pfam" id="PF00563">
    <property type="entry name" value="EAL"/>
    <property type="match status" value="1"/>
</dbReference>
<evidence type="ECO:0000259" key="2">
    <source>
        <dbReference type="PROSITE" id="PS50110"/>
    </source>
</evidence>
<dbReference type="GO" id="GO:0006355">
    <property type="term" value="P:regulation of DNA-templated transcription"/>
    <property type="evidence" value="ECO:0007669"/>
    <property type="project" value="InterPro"/>
</dbReference>
<sequence length="697" mass="77453">MLKARMLVVEDEVIIALDIQRTLIRMGYDVPEFVTSAESALERIGTLQPDLVLMDIHLSGAMDGIAAADEIRKQHALPVVFLTAHSDEATLNRAKITEPYGYVLKPFEERELQIAIDIALYRHSAETKLRQMERWLGTTLESLGDGVIATRLDGSITFMNRMAEVLTGWPQPEALGRPFGEVLRLVYQTTGIPITNLVERVLENGLIIDLSPDTALINREGMEIPVDKSAAPIRDKSGNVAGIVIVFRELTARKYVEEKLRHFAVHDVLTGLPNEILLTDRLSQAFEHAKRYPDYAFALLVIDLDRFRHIIDSYGDVFGDMVLSAVAQRLRENLRGADTLARVGGDEFMVLLTHINDLLDVVRIAQRILDKIAEAVIIEGQEAFISASIGIVLSEPRYQRTEDILHDAVFALRQAKTQGDRRLRVFNTVQNNYAIRLLQLEADLNLAIERNEFRIHYQPIVELASGTLSGFEALLHWQYSEHGLLAPADFWALAEKIGILVKISAWMLHESCRQLRAWQQLSPANAALSVAVNLSQTQFLHPSLRNQLTQALAASGLDARYLCLEIPEEVAAADPLVSSHILAELDELGVQLHLDDFDAGGKASLNLLQHPSIHTIKIDRSAVRSVSGTSDRKSAIVRSILSLAGELGKKVAAEGIETAEQAERLLSWGCRCGQGYHFAEPLATKDVERLLASEAKT</sequence>
<dbReference type="Pfam" id="PF00990">
    <property type="entry name" value="GGDEF"/>
    <property type="match status" value="1"/>
</dbReference>
<dbReference type="SMART" id="SM00091">
    <property type="entry name" value="PAS"/>
    <property type="match status" value="1"/>
</dbReference>
<evidence type="ECO:0000259" key="3">
    <source>
        <dbReference type="PROSITE" id="PS50112"/>
    </source>
</evidence>
<dbReference type="Pfam" id="PF00072">
    <property type="entry name" value="Response_reg"/>
    <property type="match status" value="1"/>
</dbReference>
<dbReference type="InterPro" id="IPR043128">
    <property type="entry name" value="Rev_trsase/Diguanyl_cyclase"/>
</dbReference>
<dbReference type="SMART" id="SM00448">
    <property type="entry name" value="REC"/>
    <property type="match status" value="1"/>
</dbReference>
<dbReference type="Proteomes" id="UP000005090">
    <property type="component" value="Chromosome"/>
</dbReference>
<dbReference type="InterPro" id="IPR035919">
    <property type="entry name" value="EAL_sf"/>
</dbReference>
<feature type="domain" description="PAC" evidence="4">
    <location>
        <begin position="210"/>
        <end position="262"/>
    </location>
</feature>
<feature type="modified residue" description="4-aspartylphosphate" evidence="1">
    <location>
        <position position="55"/>
    </location>
</feature>
<dbReference type="PANTHER" id="PTHR44757:SF2">
    <property type="entry name" value="BIOFILM ARCHITECTURE MAINTENANCE PROTEIN MBAA"/>
    <property type="match status" value="1"/>
</dbReference>
<dbReference type="GO" id="GO:0000160">
    <property type="term" value="P:phosphorelay signal transduction system"/>
    <property type="evidence" value="ECO:0007669"/>
    <property type="project" value="InterPro"/>
</dbReference>
<keyword evidence="8" id="KW-1185">Reference proteome</keyword>
<keyword evidence="1" id="KW-0597">Phosphoprotein</keyword>
<dbReference type="NCBIfam" id="TIGR00254">
    <property type="entry name" value="GGDEF"/>
    <property type="match status" value="1"/>
</dbReference>
<dbReference type="PROSITE" id="PS50113">
    <property type="entry name" value="PAC"/>
    <property type="match status" value="1"/>
</dbReference>
<reference evidence="7 8" key="1">
    <citation type="journal article" date="2013" name="Genome Announc.">
        <title>Genome Sequence of the Obligate Gammaproteobacterial Methanotroph Methylomicrobium album Strain BG8.</title>
        <authorList>
            <person name="Kits K.D."/>
            <person name="Kalyuzhnaya M.G."/>
            <person name="Klotz M.G."/>
            <person name="Jetten M.S."/>
            <person name="Op den Camp H.J."/>
            <person name="Vuilleumier S."/>
            <person name="Bringel F."/>
            <person name="Dispirito A.A."/>
            <person name="Murrell J.C."/>
            <person name="Bruce D."/>
            <person name="Cheng J.F."/>
            <person name="Copeland A."/>
            <person name="Goodwin L."/>
            <person name="Hauser L."/>
            <person name="Lajus A."/>
            <person name="Land M.L."/>
            <person name="Lapidus A."/>
            <person name="Lucas S."/>
            <person name="Medigue C."/>
            <person name="Pitluck S."/>
            <person name="Woyke T."/>
            <person name="Zeytun A."/>
            <person name="Stein L.Y."/>
        </authorList>
    </citation>
    <scope>NUCLEOTIDE SEQUENCE [LARGE SCALE GENOMIC DNA]</scope>
    <source>
        <strain evidence="7 8">BG8</strain>
    </source>
</reference>
<dbReference type="PROSITE" id="PS50887">
    <property type="entry name" value="GGDEF"/>
    <property type="match status" value="1"/>
</dbReference>
<dbReference type="STRING" id="686340.Metal_0395"/>
<accession>H8GML1</accession>
<feature type="domain" description="PAS" evidence="3">
    <location>
        <begin position="132"/>
        <end position="205"/>
    </location>
</feature>
<dbReference type="SMART" id="SM00052">
    <property type="entry name" value="EAL"/>
    <property type="match status" value="1"/>
</dbReference>
<protein>
    <submittedName>
        <fullName evidence="7">PAS domain S-box/diguanylate cyclase (GGDEF) domain-containing protein</fullName>
    </submittedName>
</protein>
<evidence type="ECO:0000259" key="4">
    <source>
        <dbReference type="PROSITE" id="PS50113"/>
    </source>
</evidence>
<evidence type="ECO:0000259" key="6">
    <source>
        <dbReference type="PROSITE" id="PS50887"/>
    </source>
</evidence>
<dbReference type="InterPro" id="IPR001789">
    <property type="entry name" value="Sig_transdc_resp-reg_receiver"/>
</dbReference>
<dbReference type="Gene3D" id="3.30.70.270">
    <property type="match status" value="1"/>
</dbReference>
<dbReference type="NCBIfam" id="TIGR00229">
    <property type="entry name" value="sensory_box"/>
    <property type="match status" value="1"/>
</dbReference>
<dbReference type="CDD" id="cd00130">
    <property type="entry name" value="PAS"/>
    <property type="match status" value="1"/>
</dbReference>
<dbReference type="PROSITE" id="PS50883">
    <property type="entry name" value="EAL"/>
    <property type="match status" value="1"/>
</dbReference>
<dbReference type="HOGENOM" id="CLU_000445_70_50_6"/>
<feature type="domain" description="GGDEF" evidence="6">
    <location>
        <begin position="295"/>
        <end position="428"/>
    </location>
</feature>
<dbReference type="EMBL" id="CM001475">
    <property type="protein sequence ID" value="EIC28251.1"/>
    <property type="molecule type" value="Genomic_DNA"/>
</dbReference>
<evidence type="ECO:0000256" key="1">
    <source>
        <dbReference type="PROSITE-ProRule" id="PRU00169"/>
    </source>
</evidence>
<dbReference type="SUPFAM" id="SSF55785">
    <property type="entry name" value="PYP-like sensor domain (PAS domain)"/>
    <property type="match status" value="1"/>
</dbReference>
<dbReference type="InterPro" id="IPR001633">
    <property type="entry name" value="EAL_dom"/>
</dbReference>
<dbReference type="InterPro" id="IPR000160">
    <property type="entry name" value="GGDEF_dom"/>
</dbReference>
<dbReference type="CDD" id="cd17534">
    <property type="entry name" value="REC_DC-like"/>
    <property type="match status" value="1"/>
</dbReference>
<dbReference type="CDD" id="cd01949">
    <property type="entry name" value="GGDEF"/>
    <property type="match status" value="1"/>
</dbReference>
<proteinExistence type="predicted"/>
<dbReference type="InterPro" id="IPR052155">
    <property type="entry name" value="Biofilm_reg_signaling"/>
</dbReference>
<dbReference type="InterPro" id="IPR000700">
    <property type="entry name" value="PAS-assoc_C"/>
</dbReference>
<dbReference type="InterPro" id="IPR029787">
    <property type="entry name" value="Nucleotide_cyclase"/>
</dbReference>
<dbReference type="PROSITE" id="PS50112">
    <property type="entry name" value="PAS"/>
    <property type="match status" value="1"/>
</dbReference>
<dbReference type="AlphaFoldDB" id="H8GML1"/>
<evidence type="ECO:0000259" key="5">
    <source>
        <dbReference type="PROSITE" id="PS50883"/>
    </source>
</evidence>
<dbReference type="Gene3D" id="3.30.450.20">
    <property type="entry name" value="PAS domain"/>
    <property type="match status" value="1"/>
</dbReference>
<feature type="domain" description="EAL" evidence="5">
    <location>
        <begin position="437"/>
        <end position="695"/>
    </location>
</feature>
<dbReference type="CDD" id="cd01948">
    <property type="entry name" value="EAL"/>
    <property type="match status" value="1"/>
</dbReference>
<dbReference type="InterPro" id="IPR000014">
    <property type="entry name" value="PAS"/>
</dbReference>
<gene>
    <name evidence="7" type="ORF">Metal_0395</name>
</gene>
<dbReference type="Gene3D" id="3.20.20.450">
    <property type="entry name" value="EAL domain"/>
    <property type="match status" value="1"/>
</dbReference>
<dbReference type="PROSITE" id="PS50110">
    <property type="entry name" value="RESPONSE_REGULATORY"/>
    <property type="match status" value="1"/>
</dbReference>
<feature type="domain" description="Response regulatory" evidence="2">
    <location>
        <begin position="5"/>
        <end position="120"/>
    </location>
</feature>
<dbReference type="InterPro" id="IPR013767">
    <property type="entry name" value="PAS_fold"/>
</dbReference>
<dbReference type="eggNOG" id="COG5001">
    <property type="taxonomic scope" value="Bacteria"/>
</dbReference>
<dbReference type="SUPFAM" id="SSF141868">
    <property type="entry name" value="EAL domain-like"/>
    <property type="match status" value="1"/>
</dbReference>
<dbReference type="SMART" id="SM00267">
    <property type="entry name" value="GGDEF"/>
    <property type="match status" value="1"/>
</dbReference>
<evidence type="ECO:0000313" key="7">
    <source>
        <dbReference type="EMBL" id="EIC28251.1"/>
    </source>
</evidence>
<organism evidence="7 8">
    <name type="scientific">Methylomicrobium album BG8</name>
    <dbReference type="NCBI Taxonomy" id="686340"/>
    <lineage>
        <taxon>Bacteria</taxon>
        <taxon>Pseudomonadati</taxon>
        <taxon>Pseudomonadota</taxon>
        <taxon>Gammaproteobacteria</taxon>
        <taxon>Methylococcales</taxon>
        <taxon>Methylococcaceae</taxon>
        <taxon>Methylomicrobium</taxon>
    </lineage>
</organism>
<name>H8GML1_METAL</name>